<reference evidence="3 4" key="1">
    <citation type="submission" date="2016-10" db="EMBL/GenBank/DDBJ databases">
        <authorList>
            <person name="de Groot N.N."/>
        </authorList>
    </citation>
    <scope>NUCLEOTIDE SEQUENCE [LARGE SCALE GENOMIC DNA]</scope>
    <source>
        <strain evidence="3 4">YAD2003</strain>
    </source>
</reference>
<evidence type="ECO:0000259" key="2">
    <source>
        <dbReference type="Pfam" id="PF14470"/>
    </source>
</evidence>
<proteinExistence type="predicted"/>
<feature type="domain" description="YokE-like PH" evidence="2">
    <location>
        <begin position="161"/>
        <end position="237"/>
    </location>
</feature>
<evidence type="ECO:0000313" key="3">
    <source>
        <dbReference type="EMBL" id="SEH50257.1"/>
    </source>
</evidence>
<dbReference type="EMBL" id="FNWV01000003">
    <property type="protein sequence ID" value="SEH50257.1"/>
    <property type="molecule type" value="Genomic_DNA"/>
</dbReference>
<evidence type="ECO:0000313" key="4">
    <source>
        <dbReference type="Proteomes" id="UP000183190"/>
    </source>
</evidence>
<feature type="transmembrane region" description="Helical" evidence="1">
    <location>
        <begin position="129"/>
        <end position="153"/>
    </location>
</feature>
<gene>
    <name evidence="3" type="ORF">SAMN02910265_01023</name>
</gene>
<dbReference type="Pfam" id="PF14470">
    <property type="entry name" value="bPH_3"/>
    <property type="match status" value="1"/>
</dbReference>
<organism evidence="3 4">
    <name type="scientific">Ruminococcus flavefaciens</name>
    <dbReference type="NCBI Taxonomy" id="1265"/>
    <lineage>
        <taxon>Bacteria</taxon>
        <taxon>Bacillati</taxon>
        <taxon>Bacillota</taxon>
        <taxon>Clostridia</taxon>
        <taxon>Eubacteriales</taxon>
        <taxon>Oscillospiraceae</taxon>
        <taxon>Ruminococcus</taxon>
    </lineage>
</organism>
<keyword evidence="1" id="KW-1133">Transmembrane helix</keyword>
<name>A0A1H6IMJ1_RUMFL</name>
<protein>
    <recommendedName>
        <fullName evidence="2">YokE-like PH domain-containing protein</fullName>
    </recommendedName>
</protein>
<evidence type="ECO:0000256" key="1">
    <source>
        <dbReference type="SAM" id="Phobius"/>
    </source>
</evidence>
<keyword evidence="1" id="KW-0812">Transmembrane</keyword>
<dbReference type="Proteomes" id="UP000183190">
    <property type="component" value="Unassembled WGS sequence"/>
</dbReference>
<dbReference type="RefSeq" id="WP_074714900.1">
    <property type="nucleotide sequence ID" value="NZ_FNWV01000003.1"/>
</dbReference>
<dbReference type="AlphaFoldDB" id="A0A1H6IMJ1"/>
<dbReference type="InterPro" id="IPR039519">
    <property type="entry name" value="YokE-like_PH"/>
</dbReference>
<accession>A0A1H6IMJ1</accession>
<dbReference type="OrthoDB" id="1819240at2"/>
<sequence>MFGRRRDEDYDAYNEKYSSKYDDDYIAPSEEYRSECDHDHEQTYDDITDVRECDHSHEQTYEDITDVRDCDHSHEQTYNDADREQRSYDNYVSLESRFEKLLMPNEHLLWAGGKDNLNQKNGSAKAGGIMLLVSIILMCTVVMAVVGIIMLIVSISMLSGSTAGLYGITDKRLIILNSSGQTSIPLENITRVSSTAGSNGKGYITMYLTKPIRSSSSRSNNIIGMYNISDAKRVERILNDAIHGALMNK</sequence>
<keyword evidence="1" id="KW-0472">Membrane</keyword>